<organism evidence="1 2">
    <name type="scientific">Smallanthus sonchifolius</name>
    <dbReference type="NCBI Taxonomy" id="185202"/>
    <lineage>
        <taxon>Eukaryota</taxon>
        <taxon>Viridiplantae</taxon>
        <taxon>Streptophyta</taxon>
        <taxon>Embryophyta</taxon>
        <taxon>Tracheophyta</taxon>
        <taxon>Spermatophyta</taxon>
        <taxon>Magnoliopsida</taxon>
        <taxon>eudicotyledons</taxon>
        <taxon>Gunneridae</taxon>
        <taxon>Pentapetalae</taxon>
        <taxon>asterids</taxon>
        <taxon>campanulids</taxon>
        <taxon>Asterales</taxon>
        <taxon>Asteraceae</taxon>
        <taxon>Asteroideae</taxon>
        <taxon>Heliantheae alliance</taxon>
        <taxon>Millerieae</taxon>
        <taxon>Smallanthus</taxon>
    </lineage>
</organism>
<sequence>MKLLDFVGRRHTNVCCCGSMLSYLYTRSECIYLWNMSLLHGVGSFVFAGMLGKTEKATGPGFCSLSVYNCSRYKYFPWFEQLLFTKQPPWESKMARAPPPGQEPAPAAD</sequence>
<dbReference type="EMBL" id="CM042034">
    <property type="protein sequence ID" value="KAI3761724.1"/>
    <property type="molecule type" value="Genomic_DNA"/>
</dbReference>
<evidence type="ECO:0000313" key="2">
    <source>
        <dbReference type="Proteomes" id="UP001056120"/>
    </source>
</evidence>
<reference evidence="1 2" key="2">
    <citation type="journal article" date="2022" name="Mol. Ecol. Resour.">
        <title>The genomes of chicory, endive, great burdock and yacon provide insights into Asteraceae paleo-polyploidization history and plant inulin production.</title>
        <authorList>
            <person name="Fan W."/>
            <person name="Wang S."/>
            <person name="Wang H."/>
            <person name="Wang A."/>
            <person name="Jiang F."/>
            <person name="Liu H."/>
            <person name="Zhao H."/>
            <person name="Xu D."/>
            <person name="Zhang Y."/>
        </authorList>
    </citation>
    <scope>NUCLEOTIDE SEQUENCE [LARGE SCALE GENOMIC DNA]</scope>
    <source>
        <strain evidence="2">cv. Yunnan</strain>
        <tissue evidence="1">Leaves</tissue>
    </source>
</reference>
<dbReference type="Proteomes" id="UP001056120">
    <property type="component" value="Linkage Group LG17"/>
</dbReference>
<evidence type="ECO:0000313" key="1">
    <source>
        <dbReference type="EMBL" id="KAI3761724.1"/>
    </source>
</evidence>
<proteinExistence type="predicted"/>
<reference evidence="2" key="1">
    <citation type="journal article" date="2022" name="Mol. Ecol. Resour.">
        <title>The genomes of chicory, endive, great burdock and yacon provide insights into Asteraceae palaeo-polyploidization history and plant inulin production.</title>
        <authorList>
            <person name="Fan W."/>
            <person name="Wang S."/>
            <person name="Wang H."/>
            <person name="Wang A."/>
            <person name="Jiang F."/>
            <person name="Liu H."/>
            <person name="Zhao H."/>
            <person name="Xu D."/>
            <person name="Zhang Y."/>
        </authorList>
    </citation>
    <scope>NUCLEOTIDE SEQUENCE [LARGE SCALE GENOMIC DNA]</scope>
    <source>
        <strain evidence="2">cv. Yunnan</strain>
    </source>
</reference>
<name>A0ACB9ERR8_9ASTR</name>
<accession>A0ACB9ERR8</accession>
<gene>
    <name evidence="1" type="ORF">L1987_52145</name>
</gene>
<protein>
    <submittedName>
        <fullName evidence="1">Uncharacterized protein</fullName>
    </submittedName>
</protein>
<keyword evidence="2" id="KW-1185">Reference proteome</keyword>
<comment type="caution">
    <text evidence="1">The sequence shown here is derived from an EMBL/GenBank/DDBJ whole genome shotgun (WGS) entry which is preliminary data.</text>
</comment>